<feature type="transmembrane region" description="Helical" evidence="9">
    <location>
        <begin position="36"/>
        <end position="55"/>
    </location>
</feature>
<feature type="transmembrane region" description="Helical" evidence="9">
    <location>
        <begin position="265"/>
        <end position="282"/>
    </location>
</feature>
<evidence type="ECO:0000256" key="1">
    <source>
        <dbReference type="ARBA" id="ARBA00004651"/>
    </source>
</evidence>
<evidence type="ECO:0000256" key="3">
    <source>
        <dbReference type="ARBA" id="ARBA00022475"/>
    </source>
</evidence>
<accession>A0A1G2M2J6</accession>
<organism evidence="10 11">
    <name type="scientific">Candidatus Taylorbacteria bacterium RIFCSPHIGHO2_01_FULL_46_22b</name>
    <dbReference type="NCBI Taxonomy" id="1802301"/>
    <lineage>
        <taxon>Bacteria</taxon>
        <taxon>Candidatus Tayloriibacteriota</taxon>
    </lineage>
</organism>
<dbReference type="STRING" id="1802301.A2664_00040"/>
<evidence type="ECO:0000256" key="6">
    <source>
        <dbReference type="ARBA" id="ARBA00022989"/>
    </source>
</evidence>
<evidence type="ECO:0000256" key="4">
    <source>
        <dbReference type="ARBA" id="ARBA00022692"/>
    </source>
</evidence>
<keyword evidence="4 9" id="KW-0812">Transmembrane</keyword>
<keyword evidence="7 9" id="KW-0472">Membrane</keyword>
<proteinExistence type="inferred from homology"/>
<evidence type="ECO:0000256" key="7">
    <source>
        <dbReference type="ARBA" id="ARBA00023136"/>
    </source>
</evidence>
<feature type="transmembrane region" description="Helical" evidence="9">
    <location>
        <begin position="61"/>
        <end position="83"/>
    </location>
</feature>
<evidence type="ECO:0000256" key="9">
    <source>
        <dbReference type="SAM" id="Phobius"/>
    </source>
</evidence>
<dbReference type="EMBL" id="MHRF01000008">
    <property type="protein sequence ID" value="OHA18077.1"/>
    <property type="molecule type" value="Genomic_DNA"/>
</dbReference>
<feature type="transmembrane region" description="Helical" evidence="9">
    <location>
        <begin position="224"/>
        <end position="253"/>
    </location>
</feature>
<keyword evidence="2" id="KW-0813">Transport</keyword>
<evidence type="ECO:0000313" key="11">
    <source>
        <dbReference type="Proteomes" id="UP000178873"/>
    </source>
</evidence>
<dbReference type="InterPro" id="IPR001851">
    <property type="entry name" value="ABC_transp_permease"/>
</dbReference>
<keyword evidence="6 9" id="KW-1133">Transmembrane helix</keyword>
<feature type="transmembrane region" description="Helical" evidence="9">
    <location>
        <begin position="191"/>
        <end position="212"/>
    </location>
</feature>
<feature type="transmembrane region" description="Helical" evidence="9">
    <location>
        <begin position="136"/>
        <end position="162"/>
    </location>
</feature>
<dbReference type="CDD" id="cd06582">
    <property type="entry name" value="TM_PBP1_LivH_like"/>
    <property type="match status" value="1"/>
</dbReference>
<comment type="subcellular location">
    <subcellularLocation>
        <location evidence="1">Cell membrane</location>
        <topology evidence="1">Multi-pass membrane protein</topology>
    </subcellularLocation>
</comment>
<protein>
    <recommendedName>
        <fullName evidence="12">Branched-chain amino acid ABC transporter permease</fullName>
    </recommendedName>
</protein>
<dbReference type="GO" id="GO:0022857">
    <property type="term" value="F:transmembrane transporter activity"/>
    <property type="evidence" value="ECO:0007669"/>
    <property type="project" value="InterPro"/>
</dbReference>
<dbReference type="GO" id="GO:0005886">
    <property type="term" value="C:plasma membrane"/>
    <property type="evidence" value="ECO:0007669"/>
    <property type="project" value="UniProtKB-SubCell"/>
</dbReference>
<evidence type="ECO:0000313" key="10">
    <source>
        <dbReference type="EMBL" id="OHA18077.1"/>
    </source>
</evidence>
<evidence type="ECO:0000256" key="2">
    <source>
        <dbReference type="ARBA" id="ARBA00022448"/>
    </source>
</evidence>
<sequence>MDIAIQIALNALIAGAIYSLVVLGFNLLYSTSRFFDLGYGAIAIAGGYAVLYFYKLLGLELWSSIILGIFIAGILGFCIEKIIYRPLRTRKASSAVLLIASLGVLTVIQAVLAILFTSQFQTLGRGAGESRTFEIFGGAITQTQSIILITALVVMTALGLVLKYTLFGKAVKAIADDEEVASIVGINSERMIGIVFFIGSAIGGMAGIATGFDTGLQPTIGLSLLLKGVIAAIVGGIGNVYGGVLGAFLLAIIENLGAWQFSGEWKDAIAFIVLVVFLLFRPQGILPK</sequence>
<dbReference type="InterPro" id="IPR052157">
    <property type="entry name" value="BCAA_transport_permease"/>
</dbReference>
<dbReference type="PANTHER" id="PTHR11795:SF445">
    <property type="entry name" value="AMINO ACID ABC TRANSPORTER PERMEASE PROTEIN"/>
    <property type="match status" value="1"/>
</dbReference>
<feature type="transmembrane region" description="Helical" evidence="9">
    <location>
        <begin position="95"/>
        <end position="116"/>
    </location>
</feature>
<dbReference type="AlphaFoldDB" id="A0A1G2M2J6"/>
<keyword evidence="3" id="KW-1003">Cell membrane</keyword>
<name>A0A1G2M2J6_9BACT</name>
<evidence type="ECO:0000256" key="5">
    <source>
        <dbReference type="ARBA" id="ARBA00022970"/>
    </source>
</evidence>
<comment type="similarity">
    <text evidence="8">Belongs to the binding-protein-dependent transport system permease family. LivHM subfamily.</text>
</comment>
<evidence type="ECO:0000256" key="8">
    <source>
        <dbReference type="ARBA" id="ARBA00037998"/>
    </source>
</evidence>
<keyword evidence="5" id="KW-0029">Amino-acid transport</keyword>
<feature type="transmembrane region" description="Helical" evidence="9">
    <location>
        <begin position="6"/>
        <end position="29"/>
    </location>
</feature>
<reference evidence="10 11" key="1">
    <citation type="journal article" date="2016" name="Nat. Commun.">
        <title>Thousands of microbial genomes shed light on interconnected biogeochemical processes in an aquifer system.</title>
        <authorList>
            <person name="Anantharaman K."/>
            <person name="Brown C.T."/>
            <person name="Hug L.A."/>
            <person name="Sharon I."/>
            <person name="Castelle C.J."/>
            <person name="Probst A.J."/>
            <person name="Thomas B.C."/>
            <person name="Singh A."/>
            <person name="Wilkins M.J."/>
            <person name="Karaoz U."/>
            <person name="Brodie E.L."/>
            <person name="Williams K.H."/>
            <person name="Hubbard S.S."/>
            <person name="Banfield J.F."/>
        </authorList>
    </citation>
    <scope>NUCLEOTIDE SEQUENCE [LARGE SCALE GENOMIC DNA]</scope>
</reference>
<dbReference type="PANTHER" id="PTHR11795">
    <property type="entry name" value="BRANCHED-CHAIN AMINO ACID TRANSPORT SYSTEM PERMEASE PROTEIN LIVH"/>
    <property type="match status" value="1"/>
</dbReference>
<dbReference type="GO" id="GO:0006865">
    <property type="term" value="P:amino acid transport"/>
    <property type="evidence" value="ECO:0007669"/>
    <property type="project" value="UniProtKB-KW"/>
</dbReference>
<dbReference type="Proteomes" id="UP000178873">
    <property type="component" value="Unassembled WGS sequence"/>
</dbReference>
<comment type="caution">
    <text evidence="10">The sequence shown here is derived from an EMBL/GenBank/DDBJ whole genome shotgun (WGS) entry which is preliminary data.</text>
</comment>
<gene>
    <name evidence="10" type="ORF">A2664_00040</name>
</gene>
<evidence type="ECO:0008006" key="12">
    <source>
        <dbReference type="Google" id="ProtNLM"/>
    </source>
</evidence>
<dbReference type="Pfam" id="PF02653">
    <property type="entry name" value="BPD_transp_2"/>
    <property type="match status" value="1"/>
</dbReference>